<dbReference type="RefSeq" id="WP_413257816.1">
    <property type="nucleotide sequence ID" value="NZ_JBHFNS010000057.1"/>
</dbReference>
<comment type="caution">
    <text evidence="1">The sequence shown here is derived from an EMBL/GenBank/DDBJ whole genome shotgun (WGS) entry which is preliminary data.</text>
</comment>
<sequence length="343" mass="37177">MSFSVFNESFYLAHNPDVQAAINAGFFSSGLEHFQKFGLTEGRVSVSPFYDENYYLQKNPDVATAVTTGMLSSGLQHFIFVGETEDRQASLLFDQQFYFRNNPSVQAAVTVGRYSSGLDHYLKIGKSAKSSGTNFNEFAYFGLSTSEKVNADVEAAVKAGLFASSLEHYITQGQFEGRVGIFSGTKGNDTVTAFGQLTKLYGVDTYIVPEVINGTLTGGQRLLFGEGFGQVDVLVGGNGQDTFVLGQSLPLTNLPNAPVYALPFYRLGGDADYALIKNYEIGKDEILLAGATSDYNFVQSGDSLNIFSYIKAIDRSDLIASVEGVTSLSQIESQLRFESGAII</sequence>
<name>A0ABV4YCB1_9CYAN</name>
<protein>
    <submittedName>
        <fullName evidence="1">Uncharacterized protein</fullName>
    </submittedName>
</protein>
<keyword evidence="2" id="KW-1185">Reference proteome</keyword>
<reference evidence="1 2" key="1">
    <citation type="submission" date="2024-09" db="EMBL/GenBank/DDBJ databases">
        <title>Floridaenema gen nov. (Aerosakkonemataceae, Aerosakkonematales ord. nov., Cyanobacteria) from benthic tropical and subtropical fresh waters, with the description of four new species.</title>
        <authorList>
            <person name="Moretto J.A."/>
            <person name="Berthold D.E."/>
            <person name="Lefler F.W."/>
            <person name="Huang I.-S."/>
            <person name="Laughinghouse H. IV."/>
        </authorList>
    </citation>
    <scope>NUCLEOTIDE SEQUENCE [LARGE SCALE GENOMIC DNA]</scope>
    <source>
        <strain evidence="1 2">BLCC-F154</strain>
    </source>
</reference>
<dbReference type="Proteomes" id="UP001576776">
    <property type="component" value="Unassembled WGS sequence"/>
</dbReference>
<dbReference type="Gene3D" id="2.150.10.10">
    <property type="entry name" value="Serralysin-like metalloprotease, C-terminal"/>
    <property type="match status" value="1"/>
</dbReference>
<organism evidence="1 2">
    <name type="scientific">Floridaenema fluviatile BLCC-F154</name>
    <dbReference type="NCBI Taxonomy" id="3153640"/>
    <lineage>
        <taxon>Bacteria</taxon>
        <taxon>Bacillati</taxon>
        <taxon>Cyanobacteriota</taxon>
        <taxon>Cyanophyceae</taxon>
        <taxon>Oscillatoriophycideae</taxon>
        <taxon>Aerosakkonematales</taxon>
        <taxon>Aerosakkonemataceae</taxon>
        <taxon>Floridanema</taxon>
        <taxon>Floridanema fluviatile</taxon>
    </lineage>
</organism>
<dbReference type="InterPro" id="IPR011049">
    <property type="entry name" value="Serralysin-like_metalloprot_C"/>
</dbReference>
<gene>
    <name evidence="1" type="ORF">ACE1B6_13785</name>
</gene>
<dbReference type="EMBL" id="JBHFNS010000057">
    <property type="protein sequence ID" value="MFB2936318.1"/>
    <property type="molecule type" value="Genomic_DNA"/>
</dbReference>
<evidence type="ECO:0000313" key="2">
    <source>
        <dbReference type="Proteomes" id="UP001576776"/>
    </source>
</evidence>
<dbReference type="SUPFAM" id="SSF51120">
    <property type="entry name" value="beta-Roll"/>
    <property type="match status" value="1"/>
</dbReference>
<proteinExistence type="predicted"/>
<accession>A0ABV4YCB1</accession>
<evidence type="ECO:0000313" key="1">
    <source>
        <dbReference type="EMBL" id="MFB2936318.1"/>
    </source>
</evidence>